<dbReference type="Gene3D" id="1.50.10.130">
    <property type="entry name" value="Terpene synthase, N-terminal domain"/>
    <property type="match status" value="1"/>
</dbReference>
<dbReference type="Pfam" id="PF03936">
    <property type="entry name" value="Terpene_synth_C"/>
    <property type="match status" value="1"/>
</dbReference>
<dbReference type="InterPro" id="IPR001906">
    <property type="entry name" value="Terpene_synth_N"/>
</dbReference>
<dbReference type="OMA" id="DITNEIC"/>
<keyword evidence="3" id="KW-0460">Magnesium</keyword>
<feature type="domain" description="Terpene synthase N-terminal" evidence="5">
    <location>
        <begin position="4"/>
        <end position="137"/>
    </location>
</feature>
<feature type="domain" description="Terpene synthase metal-binding" evidence="6">
    <location>
        <begin position="209"/>
        <end position="459"/>
    </location>
</feature>
<dbReference type="AlphaFoldDB" id="A0A7N1A441"/>
<dbReference type="SUPFAM" id="SSF48576">
    <property type="entry name" value="Terpenoid synthases"/>
    <property type="match status" value="1"/>
</dbReference>
<keyword evidence="8" id="KW-1185">Reference proteome</keyword>
<proteinExistence type="predicted"/>
<dbReference type="GO" id="GO:0016114">
    <property type="term" value="P:terpenoid biosynthetic process"/>
    <property type="evidence" value="ECO:0007669"/>
    <property type="project" value="InterPro"/>
</dbReference>
<comment type="cofactor">
    <cofactor evidence="1">
        <name>Mg(2+)</name>
        <dbReference type="ChEBI" id="CHEBI:18420"/>
    </cofactor>
</comment>
<dbReference type="Gramene" id="Kaladp0095s0366.1.v1.1">
    <property type="protein sequence ID" value="Kaladp0095s0366.1.v1.1"/>
    <property type="gene ID" value="Kaladp0095s0366.v1.1"/>
</dbReference>
<sequence length="503" mass="58157">MHAQTLKEVRDAVGLLGKDPSQGLAVLEAIQRLGIDHHFQDEIKFILTKQHLEWEETHQQAELHQVALCFRLLRQHGYTVSAGEFQDKDGKFREELSPGINGWISLYEATQLCMEGEDILVEAELFCCHLLNAVSARCGYNQTKLIERTLNHPYHKTLPRFMAKKFIGDISSKAKKWECDMKHLAMLDYEIVQSQHKMEAQQFFTWWNNTGLAKEMKLARDQPMKWYMHSAVASDPSHSQLRVNLAKIVSLVYIIDDIFDVYGSLDDLIVFTEAVKRRRWDYAEAEQLPHYMKSCLRVLFDTTEEFANEIHQAHGFNPISYLQKVNINDIFLFTAQWANLFDAFLVEAKWFASKHLPLSDEYLKNGTISTGMHVFLLHLLFMLGEKANITAEFLNENSRGMVYSAAAMLRLLDDLDSATDENQVGKDGSYVDCYMEEHKGITNEVVRNHVKLIILDLWKRLNSECLVPSPYSALFTKYTLNVARILPLIYDHNSRHTLPSRYE</sequence>
<evidence type="ECO:0000256" key="4">
    <source>
        <dbReference type="ARBA" id="ARBA00023239"/>
    </source>
</evidence>
<dbReference type="GO" id="GO:0000287">
    <property type="term" value="F:magnesium ion binding"/>
    <property type="evidence" value="ECO:0007669"/>
    <property type="project" value="InterPro"/>
</dbReference>
<reference evidence="7" key="1">
    <citation type="submission" date="2021-01" db="UniProtKB">
        <authorList>
            <consortium name="EnsemblPlants"/>
        </authorList>
    </citation>
    <scope>IDENTIFICATION</scope>
</reference>
<evidence type="ECO:0000259" key="5">
    <source>
        <dbReference type="Pfam" id="PF01397"/>
    </source>
</evidence>
<dbReference type="EnsemblPlants" id="Kaladp0095s0366.1.v1.1">
    <property type="protein sequence ID" value="Kaladp0095s0366.1.v1.1"/>
    <property type="gene ID" value="Kaladp0095s0366.v1.1"/>
</dbReference>
<dbReference type="Proteomes" id="UP000594263">
    <property type="component" value="Unplaced"/>
</dbReference>
<dbReference type="SUPFAM" id="SSF48239">
    <property type="entry name" value="Terpenoid cyclases/Protein prenyltransferases"/>
    <property type="match status" value="1"/>
</dbReference>
<dbReference type="PANTHER" id="PTHR31225">
    <property type="entry name" value="OS04G0344100 PROTEIN-RELATED"/>
    <property type="match status" value="1"/>
</dbReference>
<dbReference type="InterPro" id="IPR008949">
    <property type="entry name" value="Isoprenoid_synthase_dom_sf"/>
</dbReference>
<dbReference type="InterPro" id="IPR036965">
    <property type="entry name" value="Terpene_synth_N_sf"/>
</dbReference>
<dbReference type="SFLD" id="SFLDG01019">
    <property type="entry name" value="Terpene_Cyclase_Like_1_C_Termi"/>
    <property type="match status" value="1"/>
</dbReference>
<dbReference type="Pfam" id="PF01397">
    <property type="entry name" value="Terpene_synth"/>
    <property type="match status" value="1"/>
</dbReference>
<organism evidence="7 8">
    <name type="scientific">Kalanchoe fedtschenkoi</name>
    <name type="common">Lavender scallops</name>
    <name type="synonym">South American air plant</name>
    <dbReference type="NCBI Taxonomy" id="63787"/>
    <lineage>
        <taxon>Eukaryota</taxon>
        <taxon>Viridiplantae</taxon>
        <taxon>Streptophyta</taxon>
        <taxon>Embryophyta</taxon>
        <taxon>Tracheophyta</taxon>
        <taxon>Spermatophyta</taxon>
        <taxon>Magnoliopsida</taxon>
        <taxon>eudicotyledons</taxon>
        <taxon>Gunneridae</taxon>
        <taxon>Pentapetalae</taxon>
        <taxon>Saxifragales</taxon>
        <taxon>Crassulaceae</taxon>
        <taxon>Kalanchoe</taxon>
    </lineage>
</organism>
<name>A0A7N1A441_KALFE</name>
<accession>A0A7N1A441</accession>
<keyword evidence="2" id="KW-0479">Metal-binding</keyword>
<dbReference type="InterPro" id="IPR050148">
    <property type="entry name" value="Terpene_synthase-like"/>
</dbReference>
<dbReference type="GO" id="GO:0010333">
    <property type="term" value="F:terpene synthase activity"/>
    <property type="evidence" value="ECO:0007669"/>
    <property type="project" value="InterPro"/>
</dbReference>
<dbReference type="PANTHER" id="PTHR31225:SF0">
    <property type="entry name" value="S-(+)-LINALOOL SYNTHASE, CHLOROPLASTIC"/>
    <property type="match status" value="1"/>
</dbReference>
<dbReference type="InterPro" id="IPR005630">
    <property type="entry name" value="Terpene_synthase_metal-bd"/>
</dbReference>
<dbReference type="Gene3D" id="1.10.600.10">
    <property type="entry name" value="Farnesyl Diphosphate Synthase"/>
    <property type="match status" value="1"/>
</dbReference>
<keyword evidence="4" id="KW-0456">Lyase</keyword>
<dbReference type="SFLD" id="SFLDS00005">
    <property type="entry name" value="Isoprenoid_Synthase_Type_I"/>
    <property type="match status" value="1"/>
</dbReference>
<evidence type="ECO:0000256" key="3">
    <source>
        <dbReference type="ARBA" id="ARBA00022842"/>
    </source>
</evidence>
<evidence type="ECO:0000313" key="7">
    <source>
        <dbReference type="EnsemblPlants" id="Kaladp0095s0366.1.v1.1"/>
    </source>
</evidence>
<protein>
    <submittedName>
        <fullName evidence="7">Uncharacterized protein</fullName>
    </submittedName>
</protein>
<evidence type="ECO:0000256" key="1">
    <source>
        <dbReference type="ARBA" id="ARBA00001946"/>
    </source>
</evidence>
<dbReference type="InterPro" id="IPR034741">
    <property type="entry name" value="Terpene_cyclase-like_1_C"/>
</dbReference>
<dbReference type="InterPro" id="IPR008930">
    <property type="entry name" value="Terpenoid_cyclase/PrenylTrfase"/>
</dbReference>
<evidence type="ECO:0000256" key="2">
    <source>
        <dbReference type="ARBA" id="ARBA00022723"/>
    </source>
</evidence>
<evidence type="ECO:0000313" key="8">
    <source>
        <dbReference type="Proteomes" id="UP000594263"/>
    </source>
</evidence>
<evidence type="ECO:0000259" key="6">
    <source>
        <dbReference type="Pfam" id="PF03936"/>
    </source>
</evidence>